<feature type="compositionally biased region" description="Acidic residues" evidence="7">
    <location>
        <begin position="516"/>
        <end position="527"/>
    </location>
</feature>
<evidence type="ECO:0000256" key="1">
    <source>
        <dbReference type="ARBA" id="ARBA00001311"/>
    </source>
</evidence>
<evidence type="ECO:0000259" key="8">
    <source>
        <dbReference type="Pfam" id="PF01425"/>
    </source>
</evidence>
<feature type="compositionally biased region" description="Basic and acidic residues" evidence="7">
    <location>
        <begin position="528"/>
        <end position="542"/>
    </location>
</feature>
<proteinExistence type="inferred from homology"/>
<evidence type="ECO:0000256" key="2">
    <source>
        <dbReference type="ARBA" id="ARBA00009199"/>
    </source>
</evidence>
<evidence type="ECO:0000256" key="6">
    <source>
        <dbReference type="PIRSR" id="PIRSR001221-2"/>
    </source>
</evidence>
<feature type="binding site" evidence="6">
    <location>
        <position position="209"/>
    </location>
    <ligand>
        <name>substrate</name>
    </ligand>
</feature>
<dbReference type="PIRSF" id="PIRSF001221">
    <property type="entry name" value="Amidase_fungi"/>
    <property type="match status" value="1"/>
</dbReference>
<protein>
    <recommendedName>
        <fullName evidence="3">amidase</fullName>
        <ecNumber evidence="3">3.5.1.4</ecNumber>
    </recommendedName>
</protein>
<evidence type="ECO:0000256" key="7">
    <source>
        <dbReference type="SAM" id="MobiDB-lite"/>
    </source>
</evidence>
<dbReference type="SUPFAM" id="SSF75304">
    <property type="entry name" value="Amidase signature (AS) enzymes"/>
    <property type="match status" value="1"/>
</dbReference>
<feature type="domain" description="Amidase" evidence="8">
    <location>
        <begin position="79"/>
        <end position="570"/>
    </location>
</feature>
<dbReference type="AlphaFoldDB" id="A0AAV9P3E6"/>
<dbReference type="Proteomes" id="UP001337655">
    <property type="component" value="Unassembled WGS sequence"/>
</dbReference>
<evidence type="ECO:0000256" key="4">
    <source>
        <dbReference type="ARBA" id="ARBA00022801"/>
    </source>
</evidence>
<comment type="similarity">
    <text evidence="2">Belongs to the amidase family.</text>
</comment>
<keyword evidence="4" id="KW-0378">Hydrolase</keyword>
<feature type="region of interest" description="Disordered" evidence="7">
    <location>
        <begin position="516"/>
        <end position="542"/>
    </location>
</feature>
<organism evidence="9 10">
    <name type="scientific">Saxophila tyrrhenica</name>
    <dbReference type="NCBI Taxonomy" id="1690608"/>
    <lineage>
        <taxon>Eukaryota</taxon>
        <taxon>Fungi</taxon>
        <taxon>Dikarya</taxon>
        <taxon>Ascomycota</taxon>
        <taxon>Pezizomycotina</taxon>
        <taxon>Dothideomycetes</taxon>
        <taxon>Dothideomycetidae</taxon>
        <taxon>Mycosphaerellales</taxon>
        <taxon>Extremaceae</taxon>
        <taxon>Saxophila</taxon>
    </lineage>
</organism>
<name>A0AAV9P3E6_9PEZI</name>
<reference evidence="9 10" key="1">
    <citation type="submission" date="2023-08" db="EMBL/GenBank/DDBJ databases">
        <title>Black Yeasts Isolated from many extreme environments.</title>
        <authorList>
            <person name="Coleine C."/>
            <person name="Stajich J.E."/>
            <person name="Selbmann L."/>
        </authorList>
    </citation>
    <scope>NUCLEOTIDE SEQUENCE [LARGE SCALE GENOMIC DNA]</scope>
    <source>
        <strain evidence="9 10">CCFEE 5935</strain>
    </source>
</reference>
<dbReference type="PANTHER" id="PTHR46072:SF1">
    <property type="entry name" value="AMIDASE"/>
    <property type="match status" value="1"/>
</dbReference>
<sequence>MSSAQPAWKQKAAAKRAAQYASIPPEWRLQERLPQPKDTYSYLKTSGLLTPEELEITETASAALLLRRMASGSLSAVTVTKAFCHRAALAQQLIRCCTEMFFDEAVRRAEQLDQHLASTGTVVGPLHGLPVSLKDGFDVEGQDSTLGWVSEIGKPAREDAVLVGVLRRQGAVFYVKTNIPQSLMMSDSYNHIFKQSVNAFHNELISGGSSGGEGALVGARGSIIGIGTDIGGSVRIPANLQGLYGLCPTSRRIAWEKSGSREYIVPSVAGPMCHDLSTLELFMEGMLAGEPWLYDPVTVPLPWRKQLAEKPTSTPLRIGYYWDDGHVRVQPPIELATRKAVEALKDAGHKGKKSSTFSSGDCFANLDKVFKWDTTGHDRAYDLWLKGVLADGGSRCRKLCEAGGGQPLIEGMLVGQEKDKLDVERGEAVSIQPVTPRIISSLLNNPSQVAREIRDYQKHYLSRWHEAKLDALIMPVQTYVGFRPKEWVKASVYVGYSSQWNLADFAVVSMPVETEYPDDLPASEEGESSWKEHTPRNESDRYNWEQYDPELVKGMPVSIQVVGGKFGEERAVAVAKAVEEALKDR</sequence>
<keyword evidence="10" id="KW-1185">Reference proteome</keyword>
<evidence type="ECO:0000313" key="9">
    <source>
        <dbReference type="EMBL" id="KAK5167174.1"/>
    </source>
</evidence>
<feature type="active site" description="Charge relay system" evidence="5">
    <location>
        <position position="209"/>
    </location>
</feature>
<evidence type="ECO:0000256" key="5">
    <source>
        <dbReference type="PIRSR" id="PIRSR001221-1"/>
    </source>
</evidence>
<dbReference type="EC" id="3.5.1.4" evidence="3"/>
<gene>
    <name evidence="9" type="ORF">LTR77_007904</name>
</gene>
<dbReference type="PROSITE" id="PS00571">
    <property type="entry name" value="AMIDASES"/>
    <property type="match status" value="1"/>
</dbReference>
<dbReference type="GO" id="GO:0004040">
    <property type="term" value="F:amidase activity"/>
    <property type="evidence" value="ECO:0007669"/>
    <property type="project" value="UniProtKB-EC"/>
</dbReference>
<dbReference type="Pfam" id="PF01425">
    <property type="entry name" value="Amidase"/>
    <property type="match status" value="1"/>
</dbReference>
<dbReference type="Gene3D" id="3.90.1300.10">
    <property type="entry name" value="Amidase signature (AS) domain"/>
    <property type="match status" value="1"/>
</dbReference>
<feature type="binding site" evidence="6">
    <location>
        <position position="183"/>
    </location>
    <ligand>
        <name>substrate</name>
    </ligand>
</feature>
<dbReference type="InterPro" id="IPR036928">
    <property type="entry name" value="AS_sf"/>
</dbReference>
<dbReference type="GeneID" id="89929239"/>
<feature type="active site" description="Charge relay system" evidence="5">
    <location>
        <position position="134"/>
    </location>
</feature>
<feature type="binding site" evidence="6">
    <location>
        <begin position="230"/>
        <end position="233"/>
    </location>
    <ligand>
        <name>substrate</name>
    </ligand>
</feature>
<evidence type="ECO:0000256" key="3">
    <source>
        <dbReference type="ARBA" id="ARBA00012922"/>
    </source>
</evidence>
<dbReference type="PANTHER" id="PTHR46072">
    <property type="entry name" value="AMIDASE-RELATED-RELATED"/>
    <property type="match status" value="1"/>
</dbReference>
<accession>A0AAV9P3E6</accession>
<dbReference type="RefSeq" id="XP_064656982.1">
    <property type="nucleotide sequence ID" value="XM_064805140.1"/>
</dbReference>
<dbReference type="InterPro" id="IPR023631">
    <property type="entry name" value="Amidase_dom"/>
</dbReference>
<comment type="catalytic activity">
    <reaction evidence="1">
        <text>a monocarboxylic acid amide + H2O = a monocarboxylate + NH4(+)</text>
        <dbReference type="Rhea" id="RHEA:12020"/>
        <dbReference type="ChEBI" id="CHEBI:15377"/>
        <dbReference type="ChEBI" id="CHEBI:28938"/>
        <dbReference type="ChEBI" id="CHEBI:35757"/>
        <dbReference type="ChEBI" id="CHEBI:83628"/>
        <dbReference type="EC" id="3.5.1.4"/>
    </reaction>
</comment>
<evidence type="ECO:0000313" key="10">
    <source>
        <dbReference type="Proteomes" id="UP001337655"/>
    </source>
</evidence>
<dbReference type="EMBL" id="JAVRRT010000012">
    <property type="protein sequence ID" value="KAK5167174.1"/>
    <property type="molecule type" value="Genomic_DNA"/>
</dbReference>
<dbReference type="InterPro" id="IPR020556">
    <property type="entry name" value="Amidase_CS"/>
</dbReference>
<comment type="caution">
    <text evidence="9">The sequence shown here is derived from an EMBL/GenBank/DDBJ whole genome shotgun (WGS) entry which is preliminary data.</text>
</comment>
<feature type="active site" description="Acyl-ester intermediate" evidence="5">
    <location>
        <position position="233"/>
    </location>
</feature>